<dbReference type="PANTHER" id="PTHR39206">
    <property type="entry name" value="SLL8004 PROTEIN"/>
    <property type="match status" value="1"/>
</dbReference>
<dbReference type="OrthoDB" id="9791543at2"/>
<gene>
    <name evidence="1" type="ORF">D7Z54_31935</name>
</gene>
<proteinExistence type="predicted"/>
<protein>
    <submittedName>
        <fullName evidence="1">Uncharacterized protein</fullName>
    </submittedName>
</protein>
<dbReference type="EMBL" id="RBVX01000076">
    <property type="protein sequence ID" value="RSL29312.1"/>
    <property type="molecule type" value="Genomic_DNA"/>
</dbReference>
<evidence type="ECO:0000313" key="2">
    <source>
        <dbReference type="Proteomes" id="UP000275076"/>
    </source>
</evidence>
<sequence>MRVKNGGHHIPAEDILRREKTSLKHLYEYASRIDNLILIDNSKDNGESVLEINEGRITFEVVQLPDWALPLWEQFQKEPPPER</sequence>
<organism evidence="1 2">
    <name type="scientific">Salibacterium salarium</name>
    <dbReference type="NCBI Taxonomy" id="284579"/>
    <lineage>
        <taxon>Bacteria</taxon>
        <taxon>Bacillati</taxon>
        <taxon>Bacillota</taxon>
        <taxon>Bacilli</taxon>
        <taxon>Bacillales</taxon>
        <taxon>Bacillaceae</taxon>
    </lineage>
</organism>
<dbReference type="Proteomes" id="UP000275076">
    <property type="component" value="Unassembled WGS sequence"/>
</dbReference>
<dbReference type="AlphaFoldDB" id="A0A428MT56"/>
<evidence type="ECO:0000313" key="1">
    <source>
        <dbReference type="EMBL" id="RSL29312.1"/>
    </source>
</evidence>
<name>A0A428MT56_9BACI</name>
<dbReference type="PANTHER" id="PTHR39206:SF1">
    <property type="entry name" value="SLL8004 PROTEIN"/>
    <property type="match status" value="1"/>
</dbReference>
<reference evidence="1 2" key="1">
    <citation type="submission" date="2018-10" db="EMBL/GenBank/DDBJ databases">
        <title>Draft genome sequence of Bacillus salarius IM0101, isolated from a hypersaline soil in Inner Mongolia, China.</title>
        <authorList>
            <person name="Yamprayoonswat W."/>
            <person name="Boonvisut S."/>
            <person name="Jumpathong W."/>
            <person name="Sittihan S."/>
            <person name="Ruangsuj P."/>
            <person name="Wanthongcharoen S."/>
            <person name="Thongpramul N."/>
            <person name="Pimmason S."/>
            <person name="Yu B."/>
            <person name="Yasawong M."/>
        </authorList>
    </citation>
    <scope>NUCLEOTIDE SEQUENCE [LARGE SCALE GENOMIC DNA]</scope>
    <source>
        <strain evidence="1 2">IM0101</strain>
    </source>
</reference>
<comment type="caution">
    <text evidence="1">The sequence shown here is derived from an EMBL/GenBank/DDBJ whole genome shotgun (WGS) entry which is preliminary data.</text>
</comment>
<accession>A0A428MT56</accession>
<keyword evidence="2" id="KW-1185">Reference proteome</keyword>
<dbReference type="RefSeq" id="WP_125562777.1">
    <property type="nucleotide sequence ID" value="NZ_RBVX01000076.1"/>
</dbReference>